<organism evidence="1">
    <name type="scientific">Salinispirillum sp. LH 10-3-1</name>
    <dbReference type="NCBI Taxonomy" id="2952525"/>
    <lineage>
        <taxon>Bacteria</taxon>
        <taxon>Pseudomonadati</taxon>
        <taxon>Pseudomonadota</taxon>
        <taxon>Gammaproteobacteria</taxon>
        <taxon>Oceanospirillales</taxon>
        <taxon>Saccharospirillaceae</taxon>
        <taxon>Salinispirillum</taxon>
    </lineage>
</organism>
<dbReference type="EMBL" id="CP101717">
    <property type="protein sequence ID" value="WLD58332.1"/>
    <property type="molecule type" value="Genomic_DNA"/>
</dbReference>
<evidence type="ECO:0000313" key="1">
    <source>
        <dbReference type="EMBL" id="WLD58332.1"/>
    </source>
</evidence>
<dbReference type="Gene3D" id="3.40.190.10">
    <property type="entry name" value="Periplasmic binding protein-like II"/>
    <property type="match status" value="1"/>
</dbReference>
<protein>
    <submittedName>
        <fullName evidence="1">Transporter substrate-binding domain-containing protein</fullName>
    </submittedName>
</protein>
<name>A0AB38YGJ3_9GAMM</name>
<accession>A0AB38YGJ3</accession>
<reference evidence="1" key="1">
    <citation type="submission" date="2022-07" db="EMBL/GenBank/DDBJ databases">
        <title>Complete genome sequence of Salinispirillum sp. LH10-3-1 capable of multiple carbohydrate inversion isolated from a soda lake.</title>
        <authorList>
            <person name="Liu J."/>
            <person name="Zhai Y."/>
            <person name="Zhang H."/>
            <person name="Yang H."/>
            <person name="Qu J."/>
            <person name="Li J."/>
        </authorList>
    </citation>
    <scope>NUCLEOTIDE SEQUENCE</scope>
    <source>
        <strain evidence="1">LH 10-3-1</strain>
    </source>
</reference>
<gene>
    <name evidence="1" type="ORF">NFC81_00720</name>
</gene>
<sequence>MLRFVVSLVVMLPLVVLAETLIVYPAPESPQDRRFDDLQELLRVALERTVDDFGPFRMEPMSDSMSSTRYARELEQGRFPNVIWTSTSVEREQALLPVRIPLRRGLLSYRIALINEAEQPRFSTIRSLSDLQELTFVQGIGWGDVEVYRANGIRVETSQYESQFRMVHARRVDMFPRGVGEVFAELEDRVKDLPGLAVERDLLLYYPWPYYLFVARGNDALAHRLETGLRRMITDGSFEEIFQRYHGADIARARLNERHIIRLRNPLLPPETPLEDPTLWFYPDGFKYEKD</sequence>
<dbReference type="RefSeq" id="WP_304995618.1">
    <property type="nucleotide sequence ID" value="NZ_CP101717.1"/>
</dbReference>
<proteinExistence type="predicted"/>
<dbReference type="SUPFAM" id="SSF53850">
    <property type="entry name" value="Periplasmic binding protein-like II"/>
    <property type="match status" value="1"/>
</dbReference>
<dbReference type="AlphaFoldDB" id="A0AB38YGJ3"/>